<dbReference type="InterPro" id="IPR046152">
    <property type="entry name" value="DUF6154"/>
</dbReference>
<dbReference type="STRING" id="930129.SAMN05216352_10566"/>
<accession>A0A1G8I7C5</accession>
<dbReference type="EMBL" id="FNDU01000005">
    <property type="protein sequence ID" value="SDI14744.1"/>
    <property type="molecule type" value="Genomic_DNA"/>
</dbReference>
<evidence type="ECO:0000313" key="1">
    <source>
        <dbReference type="EMBL" id="SDI14744.1"/>
    </source>
</evidence>
<dbReference type="Proteomes" id="UP000199017">
    <property type="component" value="Unassembled WGS sequence"/>
</dbReference>
<proteinExistence type="predicted"/>
<gene>
    <name evidence="1" type="ORF">SAMN05216352_10566</name>
</gene>
<organism evidence="1 2">
    <name type="scientific">Alteribacillus bidgolensis</name>
    <dbReference type="NCBI Taxonomy" id="930129"/>
    <lineage>
        <taxon>Bacteria</taxon>
        <taxon>Bacillati</taxon>
        <taxon>Bacillota</taxon>
        <taxon>Bacilli</taxon>
        <taxon>Bacillales</taxon>
        <taxon>Bacillaceae</taxon>
        <taxon>Alteribacillus</taxon>
    </lineage>
</organism>
<evidence type="ECO:0000313" key="2">
    <source>
        <dbReference type="Proteomes" id="UP000199017"/>
    </source>
</evidence>
<dbReference type="RefSeq" id="WP_091584295.1">
    <property type="nucleotide sequence ID" value="NZ_FNDU01000005.1"/>
</dbReference>
<dbReference type="Pfam" id="PF19651">
    <property type="entry name" value="DUF6154"/>
    <property type="match status" value="1"/>
</dbReference>
<keyword evidence="2" id="KW-1185">Reference proteome</keyword>
<sequence length="86" mass="10369">MEFVDNLYELYKNKLTGDEEDALIIIEGIMQSFSRKDMIQMIDNLSEQERFDMLALFLYEKFRQKMAEEGIGQTKNRDDENVKYYH</sequence>
<name>A0A1G8I7C5_9BACI</name>
<dbReference type="AlphaFoldDB" id="A0A1G8I7C5"/>
<dbReference type="OrthoDB" id="2381948at2"/>
<protein>
    <submittedName>
        <fullName evidence="1">Uncharacterized protein</fullName>
    </submittedName>
</protein>
<reference evidence="1 2" key="1">
    <citation type="submission" date="2016-10" db="EMBL/GenBank/DDBJ databases">
        <authorList>
            <person name="de Groot N.N."/>
        </authorList>
    </citation>
    <scope>NUCLEOTIDE SEQUENCE [LARGE SCALE GENOMIC DNA]</scope>
    <source>
        <strain evidence="2">P4B,CCM 7963,CECT 7998,DSM 25260,IBRC-M 10614,KCTC 13821</strain>
    </source>
</reference>